<dbReference type="SUPFAM" id="SSF56112">
    <property type="entry name" value="Protein kinase-like (PK-like)"/>
    <property type="match status" value="1"/>
</dbReference>
<keyword evidence="5 13" id="KW-0732">Signal</keyword>
<evidence type="ECO:0000256" key="3">
    <source>
        <dbReference type="ARBA" id="ARBA00022614"/>
    </source>
</evidence>
<comment type="subcellular location">
    <subcellularLocation>
        <location evidence="1">Cell membrane</location>
        <topology evidence="1">Single-pass membrane protein</topology>
    </subcellularLocation>
</comment>
<evidence type="ECO:0000313" key="16">
    <source>
        <dbReference type="Proteomes" id="UP001497457"/>
    </source>
</evidence>
<feature type="signal peptide" evidence="13">
    <location>
        <begin position="1"/>
        <end position="22"/>
    </location>
</feature>
<keyword evidence="7 12" id="KW-1133">Transmembrane helix</keyword>
<feature type="domain" description="Protein kinase" evidence="14">
    <location>
        <begin position="513"/>
        <end position="753"/>
    </location>
</feature>
<keyword evidence="9" id="KW-0675">Receptor</keyword>
<dbReference type="Gene3D" id="1.10.510.10">
    <property type="entry name" value="Transferase(Phosphotransferase) domain 1"/>
    <property type="match status" value="1"/>
</dbReference>
<dbReference type="GO" id="GO:0009791">
    <property type="term" value="P:post-embryonic development"/>
    <property type="evidence" value="ECO:0007669"/>
    <property type="project" value="UniProtKB-ARBA"/>
</dbReference>
<dbReference type="PANTHER" id="PTHR48056:SF42">
    <property type="entry name" value="MDIS1-INTERACTING RECEPTOR LIKE KINASE 2-LIKE"/>
    <property type="match status" value="1"/>
</dbReference>
<dbReference type="SUPFAM" id="SSF52058">
    <property type="entry name" value="L domain-like"/>
    <property type="match status" value="1"/>
</dbReference>
<dbReference type="InterPro" id="IPR032675">
    <property type="entry name" value="LRR_dom_sf"/>
</dbReference>
<dbReference type="GO" id="GO:0051707">
    <property type="term" value="P:response to other organism"/>
    <property type="evidence" value="ECO:0007669"/>
    <property type="project" value="UniProtKB-ARBA"/>
</dbReference>
<dbReference type="Pfam" id="PF12799">
    <property type="entry name" value="LRR_4"/>
    <property type="match status" value="1"/>
</dbReference>
<organism evidence="15 16">
    <name type="scientific">Urochloa decumbens</name>
    <dbReference type="NCBI Taxonomy" id="240449"/>
    <lineage>
        <taxon>Eukaryota</taxon>
        <taxon>Viridiplantae</taxon>
        <taxon>Streptophyta</taxon>
        <taxon>Embryophyta</taxon>
        <taxon>Tracheophyta</taxon>
        <taxon>Spermatophyta</taxon>
        <taxon>Magnoliopsida</taxon>
        <taxon>Liliopsida</taxon>
        <taxon>Poales</taxon>
        <taxon>Poaceae</taxon>
        <taxon>PACMAD clade</taxon>
        <taxon>Panicoideae</taxon>
        <taxon>Panicodae</taxon>
        <taxon>Paniceae</taxon>
        <taxon>Melinidinae</taxon>
        <taxon>Urochloa</taxon>
    </lineage>
</organism>
<keyword evidence="2" id="KW-1003">Cell membrane</keyword>
<name>A0ABC9FNK4_9POAL</name>
<evidence type="ECO:0000256" key="13">
    <source>
        <dbReference type="SAM" id="SignalP"/>
    </source>
</evidence>
<evidence type="ECO:0000256" key="12">
    <source>
        <dbReference type="SAM" id="Phobius"/>
    </source>
</evidence>
<proteinExistence type="predicted"/>
<dbReference type="InterPro" id="IPR001611">
    <property type="entry name" value="Leu-rich_rpt"/>
</dbReference>
<evidence type="ECO:0000256" key="2">
    <source>
        <dbReference type="ARBA" id="ARBA00022475"/>
    </source>
</evidence>
<dbReference type="Pfam" id="PF07714">
    <property type="entry name" value="PK_Tyr_Ser-Thr"/>
    <property type="match status" value="1"/>
</dbReference>
<dbReference type="InterPro" id="IPR001245">
    <property type="entry name" value="Ser-Thr/Tyr_kinase_cat_dom"/>
</dbReference>
<evidence type="ECO:0000256" key="4">
    <source>
        <dbReference type="ARBA" id="ARBA00022692"/>
    </source>
</evidence>
<dbReference type="AlphaFoldDB" id="A0ABC9FNK4"/>
<keyword evidence="4 12" id="KW-0812">Transmembrane</keyword>
<evidence type="ECO:0000256" key="5">
    <source>
        <dbReference type="ARBA" id="ARBA00022729"/>
    </source>
</evidence>
<keyword evidence="11" id="KW-0547">Nucleotide-binding</keyword>
<evidence type="ECO:0000256" key="10">
    <source>
        <dbReference type="ARBA" id="ARBA00023180"/>
    </source>
</evidence>
<dbReference type="Pfam" id="PF13855">
    <property type="entry name" value="LRR_8"/>
    <property type="match status" value="1"/>
</dbReference>
<keyword evidence="10" id="KW-0325">Glycoprotein</keyword>
<dbReference type="GO" id="GO:0005886">
    <property type="term" value="C:plasma membrane"/>
    <property type="evidence" value="ECO:0007669"/>
    <property type="project" value="UniProtKB-SubCell"/>
</dbReference>
<evidence type="ECO:0000256" key="11">
    <source>
        <dbReference type="PROSITE-ProRule" id="PRU10141"/>
    </source>
</evidence>
<reference evidence="16" key="1">
    <citation type="submission" date="2024-06" db="EMBL/GenBank/DDBJ databases">
        <authorList>
            <person name="Ryan C."/>
        </authorList>
    </citation>
    <scope>NUCLEOTIDE SEQUENCE [LARGE SCALE GENOMIC DNA]</scope>
</reference>
<keyword evidence="6" id="KW-0677">Repeat</keyword>
<dbReference type="FunFam" id="3.80.10.10:FF:000453">
    <property type="entry name" value="Leucine-rich receptor-like protein kinase family protein"/>
    <property type="match status" value="1"/>
</dbReference>
<protein>
    <recommendedName>
        <fullName evidence="14">Protein kinase domain-containing protein</fullName>
    </recommendedName>
</protein>
<dbReference type="InterPro" id="IPR025875">
    <property type="entry name" value="Leu-rich_rpt_4"/>
</dbReference>
<keyword evidence="16" id="KW-1185">Reference proteome</keyword>
<dbReference type="Gene3D" id="3.80.10.10">
    <property type="entry name" value="Ribonuclease Inhibitor"/>
    <property type="match status" value="2"/>
</dbReference>
<dbReference type="PANTHER" id="PTHR48056">
    <property type="entry name" value="LRR RECEPTOR-LIKE SERINE/THREONINE-PROTEIN KINASE-RELATED"/>
    <property type="match status" value="1"/>
</dbReference>
<evidence type="ECO:0000256" key="1">
    <source>
        <dbReference type="ARBA" id="ARBA00004162"/>
    </source>
</evidence>
<keyword evidence="8 12" id="KW-0472">Membrane</keyword>
<evidence type="ECO:0000259" key="14">
    <source>
        <dbReference type="PROSITE" id="PS50011"/>
    </source>
</evidence>
<dbReference type="InterPro" id="IPR017441">
    <property type="entry name" value="Protein_kinase_ATP_BS"/>
</dbReference>
<dbReference type="FunFam" id="3.80.10.10:FF:000400">
    <property type="entry name" value="Nuclear pore complex protein NUP107"/>
    <property type="match status" value="1"/>
</dbReference>
<dbReference type="FunFam" id="3.80.10.10:FF:000299">
    <property type="entry name" value="Piriformospora indica-insensitive protein 2"/>
    <property type="match status" value="1"/>
</dbReference>
<dbReference type="Pfam" id="PF08263">
    <property type="entry name" value="LRRNT_2"/>
    <property type="match status" value="1"/>
</dbReference>
<gene>
    <name evidence="15" type="ORF">URODEC1_LOCUS107524</name>
</gene>
<dbReference type="PROSITE" id="PS00107">
    <property type="entry name" value="PROTEIN_KINASE_ATP"/>
    <property type="match status" value="1"/>
</dbReference>
<dbReference type="GO" id="GO:0006952">
    <property type="term" value="P:defense response"/>
    <property type="evidence" value="ECO:0007669"/>
    <property type="project" value="UniProtKB-ARBA"/>
</dbReference>
<evidence type="ECO:0000256" key="9">
    <source>
        <dbReference type="ARBA" id="ARBA00023170"/>
    </source>
</evidence>
<dbReference type="EMBL" id="OZ075117">
    <property type="protein sequence ID" value="CAL5079251.1"/>
    <property type="molecule type" value="Genomic_DNA"/>
</dbReference>
<dbReference type="InterPro" id="IPR008266">
    <property type="entry name" value="Tyr_kinase_AS"/>
</dbReference>
<accession>A0ABC9FNK4</accession>
<dbReference type="Pfam" id="PF00560">
    <property type="entry name" value="LRR_1"/>
    <property type="match status" value="5"/>
</dbReference>
<dbReference type="Proteomes" id="UP001497457">
    <property type="component" value="Chromosome 7b"/>
</dbReference>
<evidence type="ECO:0000313" key="15">
    <source>
        <dbReference type="EMBL" id="CAL5079251.1"/>
    </source>
</evidence>
<dbReference type="FunFam" id="1.10.510.10:FF:000479">
    <property type="entry name" value="Leucine-rich repeat receptor-like protein kinase"/>
    <property type="match status" value="1"/>
</dbReference>
<dbReference type="PROSITE" id="PS00109">
    <property type="entry name" value="PROTEIN_KINASE_TYR"/>
    <property type="match status" value="1"/>
</dbReference>
<feature type="binding site" evidence="11">
    <location>
        <position position="542"/>
    </location>
    <ligand>
        <name>ATP</name>
        <dbReference type="ChEBI" id="CHEBI:30616"/>
    </ligand>
</feature>
<keyword evidence="3" id="KW-0433">Leucine-rich repeat</keyword>
<dbReference type="InterPro" id="IPR011009">
    <property type="entry name" value="Kinase-like_dom_sf"/>
</dbReference>
<reference evidence="15 16" key="2">
    <citation type="submission" date="2024-10" db="EMBL/GenBank/DDBJ databases">
        <authorList>
            <person name="Ryan C."/>
        </authorList>
    </citation>
    <scope>NUCLEOTIDE SEQUENCE [LARGE SCALE GENOMIC DNA]</scope>
</reference>
<dbReference type="InterPro" id="IPR050647">
    <property type="entry name" value="Plant_LRR-RLKs"/>
</dbReference>
<dbReference type="InterPro" id="IPR013210">
    <property type="entry name" value="LRR_N_plant-typ"/>
</dbReference>
<dbReference type="GO" id="GO:0005524">
    <property type="term" value="F:ATP binding"/>
    <property type="evidence" value="ECO:0007669"/>
    <property type="project" value="UniProtKB-UniRule"/>
</dbReference>
<evidence type="ECO:0000256" key="7">
    <source>
        <dbReference type="ARBA" id="ARBA00022989"/>
    </source>
</evidence>
<feature type="transmembrane region" description="Helical" evidence="12">
    <location>
        <begin position="448"/>
        <end position="471"/>
    </location>
</feature>
<evidence type="ECO:0000256" key="8">
    <source>
        <dbReference type="ARBA" id="ARBA00023136"/>
    </source>
</evidence>
<dbReference type="PROSITE" id="PS50011">
    <property type="entry name" value="PROTEIN_KINASE_DOM"/>
    <property type="match status" value="1"/>
</dbReference>
<dbReference type="Gene3D" id="3.30.200.20">
    <property type="entry name" value="Phosphorylase Kinase, domain 1"/>
    <property type="match status" value="1"/>
</dbReference>
<dbReference type="InterPro" id="IPR003591">
    <property type="entry name" value="Leu-rich_rpt_typical-subtyp"/>
</dbReference>
<feature type="chain" id="PRO_5044786795" description="Protein kinase domain-containing protein" evidence="13">
    <location>
        <begin position="23"/>
        <end position="770"/>
    </location>
</feature>
<keyword evidence="11" id="KW-0067">ATP-binding</keyword>
<sequence length="770" mass="84454">MATPEIALFLFQTCLLLLLANAARRGGLHLWSSQQAALLHWKSTLRGSPALDSWQQGTSMCSNWTGITCGFLHHGRHAPLVVTTISLPNAGVHGRLGELNFSSLPFISYIDLSFNSLHGEIPAAIVHLRALSYLDLRGNWFHGRIPSEIGNMERLSQLALSFNNLTGCIPASLGNLTMLIELLIYQNMLTGPIPDELGKLTNLEYLELSSTSLSGQIPGSIGNMTKLNTLYLFSNQLSGPIPPSLGNLINLLDLELAQNHLSGEIPISFANLTMLNILDLTENQLTEFGQMQNLQYLDISKNKLSGSIPPEIGNCTELRSLMVNNNKLSGDLPVTIGNLVNLQIVLEVSNNNLKGGLPSMLGNLALLELLNLSHNQFNGSIPSSFATMVSLTTLDVSYNNLEGPLPTGRLFRSAAIGWFLHNRGLCGNLSGLPTCPSNPIMKHHKASILVLVLAVTIPVCTVSILAIFFAVMIMHKLKKPQPTTTTDRGDVLSVWNFDGKLAFEDITRATENFSESYIVGSGGYGTVYKAQLQGGRLVAVKKLHQTEEDMSDEKRFLGEIKVGNLHATLETEDLAKELDWSKRTAIAIDIAQAICYLHHECTPRIIHRDITSNNILLDTTFKAYVSDFGTARVVKPESSQWSELAGTYGYIAPELSYTSVVTTKCDVYSFGVVALEIVMGRYPRELQSFASVGHHHTLAMEDIFDQRPPLPTMMEKKEICLLVEVAFACLQTSPQSRPAMRDVYQKLACHKLSLPSSPSHVLALEESVDV</sequence>
<dbReference type="SMART" id="SM00369">
    <property type="entry name" value="LRR_TYP"/>
    <property type="match status" value="5"/>
</dbReference>
<evidence type="ECO:0000256" key="6">
    <source>
        <dbReference type="ARBA" id="ARBA00022737"/>
    </source>
</evidence>
<dbReference type="InterPro" id="IPR000719">
    <property type="entry name" value="Prot_kinase_dom"/>
</dbReference>